<name>A0A6J5KMN6_9CAUD</name>
<dbReference type="InterPro" id="IPR011604">
    <property type="entry name" value="PDDEXK-like_dom_sf"/>
</dbReference>
<accession>A0A6J5KMN6</accession>
<evidence type="ECO:0008006" key="2">
    <source>
        <dbReference type="Google" id="ProtNLM"/>
    </source>
</evidence>
<organism evidence="1">
    <name type="scientific">uncultured Caudovirales phage</name>
    <dbReference type="NCBI Taxonomy" id="2100421"/>
    <lineage>
        <taxon>Viruses</taxon>
        <taxon>Duplodnaviria</taxon>
        <taxon>Heunggongvirae</taxon>
        <taxon>Uroviricota</taxon>
        <taxon>Caudoviricetes</taxon>
        <taxon>Peduoviridae</taxon>
        <taxon>Maltschvirus</taxon>
        <taxon>Maltschvirus maltsch</taxon>
    </lineage>
</organism>
<reference evidence="1" key="1">
    <citation type="submission" date="2020-04" db="EMBL/GenBank/DDBJ databases">
        <authorList>
            <person name="Chiriac C."/>
            <person name="Salcher M."/>
            <person name="Ghai R."/>
            <person name="Kavagutti S V."/>
        </authorList>
    </citation>
    <scope>NUCLEOTIDE SEQUENCE</scope>
</reference>
<dbReference type="EMBL" id="LR796162">
    <property type="protein sequence ID" value="CAB4122523.1"/>
    <property type="molecule type" value="Genomic_DNA"/>
</dbReference>
<sequence length="363" mass="40986">MADLSDAIDPIVAAIYEQYEKRGKSELSRTYLGASIIGKECKRALWYDFRWATRESFDGRMYRLFQTGFAEEGRFVADLRAIGAEVYDLDPSTGKQFGYQDHGGHMRGHMDGCARNFPTGGGKWHVCEYKTHSAKSFADLKKHGVQKSKPQHYDQMQWYMGKTGMERALYLAKNKDNDELYSERIKFDPVRFAQIQAKGESIIFAGEPPPKLTEDPAFYLCKFCNHHGVCHGGQVPAVSCRTCVHATPERQPSEEKPEGGRWSCAKHGPEIPVYAQRQGCNDHLPLPFLLTYAEAIDAGEGWIEFKRKDNGKEFVVLANGKSHPYPQFPIYTSQEISAAKDHRAICDQGIEEIRQQFGGTLVG</sequence>
<dbReference type="SUPFAM" id="SSF52980">
    <property type="entry name" value="Restriction endonuclease-like"/>
    <property type="match status" value="1"/>
</dbReference>
<dbReference type="InterPro" id="IPR011335">
    <property type="entry name" value="Restrct_endonuc-II-like"/>
</dbReference>
<protein>
    <recommendedName>
        <fullName evidence="2">PD-(D/E)XK nuclease superfamily</fullName>
    </recommendedName>
</protein>
<gene>
    <name evidence="1" type="ORF">UFOVP33_17</name>
</gene>
<dbReference type="Gene3D" id="3.90.320.10">
    <property type="match status" value="1"/>
</dbReference>
<proteinExistence type="predicted"/>
<evidence type="ECO:0000313" key="1">
    <source>
        <dbReference type="EMBL" id="CAB4122523.1"/>
    </source>
</evidence>